<dbReference type="PANTHER" id="PTHR43004">
    <property type="entry name" value="TRK SYSTEM POTASSIUM UPTAKE PROTEIN"/>
    <property type="match status" value="1"/>
</dbReference>
<accession>A0A3D8S8K1</accession>
<evidence type="ECO:0000313" key="6">
    <source>
        <dbReference type="Proteomes" id="UP000256645"/>
    </source>
</evidence>
<sequence length="559" mass="62153">MIGATSSSADTPRAHITNPAALECLRDIGLDVECSRLASQGDTMAHTRWCHSLAGEEYARIYSWGNNPKRKGDHDAASPCRHIDLPQTLMEPILLKYASQHGFKCRMDTKFLSFEQDETGVTSTIEDVMTSTTYKIRSKYLIAADGARSQIVKQLGLELDAKPGGGVAIDVLVKADLSHLVKHRTGNLHWILQPDVEYPDFGMMGVARMVKPWNEWIFSLFPSIHATTIPQPTNEQYLARIKQFIGDDTPAEILMVSRWNINEIVAKEYSKGNVFCLGDAVHRHPPMNGLGSNTCIQDAYNLAWKLAHVLKSKASPRILDSYTLERQPVGLGIISRANDSFRNHRQIWSALAMLSPSLSDRKAAFAELSAEGAAGKKRRSELRKGIEHSAHEFHAIGIEMNQHYDSPAIFSSDEPAPFEPQGLAAEDPVLYYTPNTFPGSRLPHAWLNKAVPNQSPISTIDLAGKGSWAIFTGIGGQAWKEAANVVGNEVHIQVNAVSIGFRQNWEDIYGDWEKVRSVEEDGCILVRPDRFIAWRATSSGDEIQRLRTVFERVLGRTTT</sequence>
<dbReference type="EMBL" id="PDLM01000003">
    <property type="protein sequence ID" value="RDW82672.1"/>
    <property type="molecule type" value="Genomic_DNA"/>
</dbReference>
<dbReference type="GO" id="GO:0016709">
    <property type="term" value="F:oxidoreductase activity, acting on paired donors, with incorporation or reduction of molecular oxygen, NAD(P)H as one donor, and incorporation of one atom of oxygen"/>
    <property type="evidence" value="ECO:0007669"/>
    <property type="project" value="UniProtKB-ARBA"/>
</dbReference>
<dbReference type="Proteomes" id="UP000256645">
    <property type="component" value="Unassembled WGS sequence"/>
</dbReference>
<dbReference type="SUPFAM" id="SSF51905">
    <property type="entry name" value="FAD/NAD(P)-binding domain"/>
    <property type="match status" value="1"/>
</dbReference>
<dbReference type="Pfam" id="PF01494">
    <property type="entry name" value="FAD_binding_3"/>
    <property type="match status" value="1"/>
</dbReference>
<keyword evidence="6" id="KW-1185">Reference proteome</keyword>
<organism evidence="5 6">
    <name type="scientific">Coleophoma cylindrospora</name>
    <dbReference type="NCBI Taxonomy" id="1849047"/>
    <lineage>
        <taxon>Eukaryota</taxon>
        <taxon>Fungi</taxon>
        <taxon>Dikarya</taxon>
        <taxon>Ascomycota</taxon>
        <taxon>Pezizomycotina</taxon>
        <taxon>Leotiomycetes</taxon>
        <taxon>Helotiales</taxon>
        <taxon>Dermateaceae</taxon>
        <taxon>Coleophoma</taxon>
    </lineage>
</organism>
<dbReference type="GO" id="GO:0071949">
    <property type="term" value="F:FAD binding"/>
    <property type="evidence" value="ECO:0007669"/>
    <property type="project" value="InterPro"/>
</dbReference>
<gene>
    <name evidence="5" type="ORF">BP6252_03784</name>
</gene>
<dbReference type="Pfam" id="PF21274">
    <property type="entry name" value="Rng_hyd_C"/>
    <property type="match status" value="1"/>
</dbReference>
<keyword evidence="1" id="KW-0285">Flavoprotein</keyword>
<dbReference type="InterPro" id="IPR002938">
    <property type="entry name" value="FAD-bd"/>
</dbReference>
<evidence type="ECO:0000256" key="1">
    <source>
        <dbReference type="ARBA" id="ARBA00022630"/>
    </source>
</evidence>
<protein>
    <recommendedName>
        <fullName evidence="4">FAD-binding domain-containing protein</fullName>
    </recommendedName>
</protein>
<dbReference type="Gene3D" id="3.40.30.120">
    <property type="match status" value="1"/>
</dbReference>
<evidence type="ECO:0000259" key="4">
    <source>
        <dbReference type="Pfam" id="PF01494"/>
    </source>
</evidence>
<reference evidence="5 6" key="1">
    <citation type="journal article" date="2018" name="IMA Fungus">
        <title>IMA Genome-F 9: Draft genome sequence of Annulohypoxylon stygium, Aspergillus mulundensis, Berkeleyomyces basicola (syn. Thielaviopsis basicola), Ceratocystis smalleyi, two Cercospora beticola strains, Coleophoma cylindrospora, Fusarium fracticaudum, Phialophora cf. hyalina, and Morchella septimelata.</title>
        <authorList>
            <person name="Wingfield B.D."/>
            <person name="Bills G.F."/>
            <person name="Dong Y."/>
            <person name="Huang W."/>
            <person name="Nel W.J."/>
            <person name="Swalarsk-Parry B.S."/>
            <person name="Vaghefi N."/>
            <person name="Wilken P.M."/>
            <person name="An Z."/>
            <person name="de Beer Z.W."/>
            <person name="De Vos L."/>
            <person name="Chen L."/>
            <person name="Duong T.A."/>
            <person name="Gao Y."/>
            <person name="Hammerbacher A."/>
            <person name="Kikkert J.R."/>
            <person name="Li Y."/>
            <person name="Li H."/>
            <person name="Li K."/>
            <person name="Li Q."/>
            <person name="Liu X."/>
            <person name="Ma X."/>
            <person name="Naidoo K."/>
            <person name="Pethybridge S.J."/>
            <person name="Sun J."/>
            <person name="Steenkamp E.T."/>
            <person name="van der Nest M.A."/>
            <person name="van Wyk S."/>
            <person name="Wingfield M.J."/>
            <person name="Xiong C."/>
            <person name="Yue Q."/>
            <person name="Zhang X."/>
        </authorList>
    </citation>
    <scope>NUCLEOTIDE SEQUENCE [LARGE SCALE GENOMIC DNA]</scope>
    <source>
        <strain evidence="5 6">BP6252</strain>
    </source>
</reference>
<dbReference type="InterPro" id="IPR050641">
    <property type="entry name" value="RIFMO-like"/>
</dbReference>
<dbReference type="STRING" id="1849047.A0A3D8S8K1"/>
<name>A0A3D8S8K1_9HELO</name>
<evidence type="ECO:0000313" key="5">
    <source>
        <dbReference type="EMBL" id="RDW82672.1"/>
    </source>
</evidence>
<dbReference type="PRINTS" id="PR00420">
    <property type="entry name" value="RNGMNOXGNASE"/>
</dbReference>
<dbReference type="PANTHER" id="PTHR43004:SF8">
    <property type="entry name" value="FAD-BINDING DOMAIN-CONTAINING PROTEIN-RELATED"/>
    <property type="match status" value="1"/>
</dbReference>
<dbReference type="OrthoDB" id="2690153at2759"/>
<dbReference type="AlphaFoldDB" id="A0A3D8S8K1"/>
<dbReference type="Gene3D" id="3.50.50.60">
    <property type="entry name" value="FAD/NAD(P)-binding domain"/>
    <property type="match status" value="1"/>
</dbReference>
<keyword evidence="3" id="KW-0560">Oxidoreductase</keyword>
<evidence type="ECO:0000256" key="3">
    <source>
        <dbReference type="ARBA" id="ARBA00023002"/>
    </source>
</evidence>
<proteinExistence type="predicted"/>
<evidence type="ECO:0000256" key="2">
    <source>
        <dbReference type="ARBA" id="ARBA00022827"/>
    </source>
</evidence>
<dbReference type="Gene3D" id="3.30.9.10">
    <property type="entry name" value="D-Amino Acid Oxidase, subunit A, domain 2"/>
    <property type="match status" value="1"/>
</dbReference>
<comment type="caution">
    <text evidence="5">The sequence shown here is derived from an EMBL/GenBank/DDBJ whole genome shotgun (WGS) entry which is preliminary data.</text>
</comment>
<keyword evidence="2" id="KW-0274">FAD</keyword>
<feature type="domain" description="FAD-binding" evidence="4">
    <location>
        <begin position="3"/>
        <end position="334"/>
    </location>
</feature>
<dbReference type="InterPro" id="IPR036188">
    <property type="entry name" value="FAD/NAD-bd_sf"/>
</dbReference>